<evidence type="ECO:0000256" key="6">
    <source>
        <dbReference type="PROSITE-ProRule" id="PRU00239"/>
    </source>
</evidence>
<dbReference type="Pfam" id="PF00648">
    <property type="entry name" value="Peptidase_C2"/>
    <property type="match status" value="1"/>
</dbReference>
<keyword evidence="3" id="KW-0378">Hydrolase</keyword>
<dbReference type="InterPro" id="IPR038765">
    <property type="entry name" value="Papain-like_cys_pep_sf"/>
</dbReference>
<accession>A0A9J6CZF9</accession>
<organism evidence="9 10">
    <name type="scientific">Rhipicephalus microplus</name>
    <name type="common">Cattle tick</name>
    <name type="synonym">Boophilus microplus</name>
    <dbReference type="NCBI Taxonomy" id="6941"/>
    <lineage>
        <taxon>Eukaryota</taxon>
        <taxon>Metazoa</taxon>
        <taxon>Ecdysozoa</taxon>
        <taxon>Arthropoda</taxon>
        <taxon>Chelicerata</taxon>
        <taxon>Arachnida</taxon>
        <taxon>Acari</taxon>
        <taxon>Parasitiformes</taxon>
        <taxon>Ixodida</taxon>
        <taxon>Ixodoidea</taxon>
        <taxon>Ixodidae</taxon>
        <taxon>Rhipicephalinae</taxon>
        <taxon>Rhipicephalus</taxon>
        <taxon>Boophilus</taxon>
    </lineage>
</organism>
<evidence type="ECO:0000313" key="10">
    <source>
        <dbReference type="Proteomes" id="UP000821866"/>
    </source>
</evidence>
<dbReference type="InterPro" id="IPR001300">
    <property type="entry name" value="Peptidase_C2_calpain_cat"/>
</dbReference>
<evidence type="ECO:0000256" key="4">
    <source>
        <dbReference type="ARBA" id="ARBA00022807"/>
    </source>
</evidence>
<name>A0A9J6CZF9_RHIMP</name>
<dbReference type="SMART" id="SM00230">
    <property type="entry name" value="CysPc"/>
    <property type="match status" value="1"/>
</dbReference>
<feature type="region of interest" description="Disordered" evidence="7">
    <location>
        <begin position="290"/>
        <end position="313"/>
    </location>
</feature>
<dbReference type="GO" id="GO:0005737">
    <property type="term" value="C:cytoplasm"/>
    <property type="evidence" value="ECO:0007669"/>
    <property type="project" value="TreeGrafter"/>
</dbReference>
<sequence length="319" mass="35185">MKCCRQTGSPRTQKFTYHAQETKCKIYNVGEYAKKQEWRAGKEQPGVFRFCFWLLGSWIKVLLDDQLLVVEGTLYSCRSLAASEFWALLLEKASAKFPGCCELLEACSLSDALVDKTGAPAEHLELAVGGYARDPALQEQLFSKTLTVLDDSCQTVVYCAISVEDADEMNSTTSNVLLRGHAYLVYLLDVVEDGTVAVLAYLLQDSLSSESPTGHFAIGMHIMQMDVNGQFRVPVIKAKVCSLEYVRARGVIPAKGNDAVGQMEASNYGQKRENCHSDFPAVRVKMKFGSRGKDGLRPHQTTSSSSSTYLAHTTARLIP</sequence>
<dbReference type="PANTHER" id="PTHR10183">
    <property type="entry name" value="CALPAIN"/>
    <property type="match status" value="1"/>
</dbReference>
<dbReference type="GO" id="GO:0004198">
    <property type="term" value="F:calcium-dependent cysteine-type endopeptidase activity"/>
    <property type="evidence" value="ECO:0007669"/>
    <property type="project" value="InterPro"/>
</dbReference>
<evidence type="ECO:0000256" key="5">
    <source>
        <dbReference type="PIRSR" id="PIRSR622684-1"/>
    </source>
</evidence>
<keyword evidence="4" id="KW-0788">Thiol protease</keyword>
<feature type="compositionally biased region" description="Polar residues" evidence="7">
    <location>
        <begin position="299"/>
        <end position="311"/>
    </location>
</feature>
<feature type="active site" evidence="5">
    <location>
        <position position="181"/>
    </location>
</feature>
<comment type="caution">
    <text evidence="9">The sequence shown here is derived from an EMBL/GenBank/DDBJ whole genome shotgun (WGS) entry which is preliminary data.</text>
</comment>
<evidence type="ECO:0000259" key="8">
    <source>
        <dbReference type="PROSITE" id="PS50203"/>
    </source>
</evidence>
<keyword evidence="2" id="KW-0645">Protease</keyword>
<dbReference type="PRINTS" id="PR00704">
    <property type="entry name" value="CALPAIN"/>
</dbReference>
<evidence type="ECO:0000256" key="1">
    <source>
        <dbReference type="ARBA" id="ARBA00007623"/>
    </source>
</evidence>
<reference evidence="9" key="2">
    <citation type="submission" date="2021-09" db="EMBL/GenBank/DDBJ databases">
        <authorList>
            <person name="Jia N."/>
            <person name="Wang J."/>
            <person name="Shi W."/>
            <person name="Du L."/>
            <person name="Sun Y."/>
            <person name="Zhan W."/>
            <person name="Jiang J."/>
            <person name="Wang Q."/>
            <person name="Zhang B."/>
            <person name="Ji P."/>
            <person name="Sakyi L.B."/>
            <person name="Cui X."/>
            <person name="Yuan T."/>
            <person name="Jiang B."/>
            <person name="Yang W."/>
            <person name="Lam T.T.-Y."/>
            <person name="Chang Q."/>
            <person name="Ding S."/>
            <person name="Wang X."/>
            <person name="Zhu J."/>
            <person name="Ruan X."/>
            <person name="Zhao L."/>
            <person name="Wei J."/>
            <person name="Que T."/>
            <person name="Du C."/>
            <person name="Cheng J."/>
            <person name="Dai P."/>
            <person name="Han X."/>
            <person name="Huang E."/>
            <person name="Gao Y."/>
            <person name="Liu J."/>
            <person name="Shao H."/>
            <person name="Ye R."/>
            <person name="Li L."/>
            <person name="Wei W."/>
            <person name="Wang X."/>
            <person name="Wang C."/>
            <person name="Huo Q."/>
            <person name="Li W."/>
            <person name="Guo W."/>
            <person name="Chen H."/>
            <person name="Chen S."/>
            <person name="Zhou L."/>
            <person name="Zhou L."/>
            <person name="Ni X."/>
            <person name="Tian J."/>
            <person name="Zhou Y."/>
            <person name="Sheng Y."/>
            <person name="Liu T."/>
            <person name="Pan Y."/>
            <person name="Xia L."/>
            <person name="Li J."/>
            <person name="Zhao F."/>
            <person name="Cao W."/>
        </authorList>
    </citation>
    <scope>NUCLEOTIDE SEQUENCE</scope>
    <source>
        <strain evidence="9">Rmic-2018</strain>
        <tissue evidence="9">Larvae</tissue>
    </source>
</reference>
<dbReference type="Proteomes" id="UP000821866">
    <property type="component" value="Unassembled WGS sequence"/>
</dbReference>
<comment type="caution">
    <text evidence="6">Lacks conserved residue(s) required for the propagation of feature annotation.</text>
</comment>
<feature type="domain" description="Calpain catalytic" evidence="8">
    <location>
        <begin position="46"/>
        <end position="215"/>
    </location>
</feature>
<dbReference type="PROSITE" id="PS50203">
    <property type="entry name" value="CALPAIN_CAT"/>
    <property type="match status" value="1"/>
</dbReference>
<gene>
    <name evidence="9" type="ORF">HPB51_027635</name>
</gene>
<keyword evidence="10" id="KW-1185">Reference proteome</keyword>
<reference evidence="9" key="1">
    <citation type="journal article" date="2020" name="Cell">
        <title>Large-Scale Comparative Analyses of Tick Genomes Elucidate Their Genetic Diversity and Vector Capacities.</title>
        <authorList>
            <consortium name="Tick Genome and Microbiome Consortium (TIGMIC)"/>
            <person name="Jia N."/>
            <person name="Wang J."/>
            <person name="Shi W."/>
            <person name="Du L."/>
            <person name="Sun Y."/>
            <person name="Zhan W."/>
            <person name="Jiang J.F."/>
            <person name="Wang Q."/>
            <person name="Zhang B."/>
            <person name="Ji P."/>
            <person name="Bell-Sakyi L."/>
            <person name="Cui X.M."/>
            <person name="Yuan T.T."/>
            <person name="Jiang B.G."/>
            <person name="Yang W.F."/>
            <person name="Lam T.T."/>
            <person name="Chang Q.C."/>
            <person name="Ding S.J."/>
            <person name="Wang X.J."/>
            <person name="Zhu J.G."/>
            <person name="Ruan X.D."/>
            <person name="Zhao L."/>
            <person name="Wei J.T."/>
            <person name="Ye R.Z."/>
            <person name="Que T.C."/>
            <person name="Du C.H."/>
            <person name="Zhou Y.H."/>
            <person name="Cheng J.X."/>
            <person name="Dai P.F."/>
            <person name="Guo W.B."/>
            <person name="Han X.H."/>
            <person name="Huang E.J."/>
            <person name="Li L.F."/>
            <person name="Wei W."/>
            <person name="Gao Y.C."/>
            <person name="Liu J.Z."/>
            <person name="Shao H.Z."/>
            <person name="Wang X."/>
            <person name="Wang C.C."/>
            <person name="Yang T.C."/>
            <person name="Huo Q.B."/>
            <person name="Li W."/>
            <person name="Chen H.Y."/>
            <person name="Chen S.E."/>
            <person name="Zhou L.G."/>
            <person name="Ni X.B."/>
            <person name="Tian J.H."/>
            <person name="Sheng Y."/>
            <person name="Liu T."/>
            <person name="Pan Y.S."/>
            <person name="Xia L.Y."/>
            <person name="Li J."/>
            <person name="Zhao F."/>
            <person name="Cao W.C."/>
        </authorList>
    </citation>
    <scope>NUCLEOTIDE SEQUENCE</scope>
    <source>
        <strain evidence="9">Rmic-2018</strain>
    </source>
</reference>
<dbReference type="VEuPathDB" id="VectorBase:LOC119178704"/>
<evidence type="ECO:0000256" key="2">
    <source>
        <dbReference type="ARBA" id="ARBA00022670"/>
    </source>
</evidence>
<dbReference type="SUPFAM" id="SSF54001">
    <property type="entry name" value="Cysteine proteinases"/>
    <property type="match status" value="1"/>
</dbReference>
<dbReference type="PANTHER" id="PTHR10183:SF379">
    <property type="entry name" value="CALPAIN-5"/>
    <property type="match status" value="1"/>
</dbReference>
<evidence type="ECO:0000256" key="7">
    <source>
        <dbReference type="SAM" id="MobiDB-lite"/>
    </source>
</evidence>
<dbReference type="GO" id="GO:0006508">
    <property type="term" value="P:proteolysis"/>
    <property type="evidence" value="ECO:0007669"/>
    <property type="project" value="UniProtKB-KW"/>
</dbReference>
<proteinExistence type="inferred from homology"/>
<dbReference type="EMBL" id="JABSTU010004218">
    <property type="protein sequence ID" value="KAH7964127.1"/>
    <property type="molecule type" value="Genomic_DNA"/>
</dbReference>
<dbReference type="InterPro" id="IPR022684">
    <property type="entry name" value="Calpain_cysteine_protease"/>
</dbReference>
<protein>
    <recommendedName>
        <fullName evidence="8">Calpain catalytic domain-containing protein</fullName>
    </recommendedName>
</protein>
<evidence type="ECO:0000313" key="9">
    <source>
        <dbReference type="EMBL" id="KAH7964127.1"/>
    </source>
</evidence>
<comment type="similarity">
    <text evidence="1">Belongs to the peptidase C2 family.</text>
</comment>
<evidence type="ECO:0000256" key="3">
    <source>
        <dbReference type="ARBA" id="ARBA00022801"/>
    </source>
</evidence>
<dbReference type="AlphaFoldDB" id="A0A9J6CZF9"/>